<dbReference type="InterPro" id="IPR050232">
    <property type="entry name" value="FBL13/AtMIF1-like"/>
</dbReference>
<dbReference type="SUPFAM" id="SSF52058">
    <property type="entry name" value="L domain-like"/>
    <property type="match status" value="1"/>
</dbReference>
<reference evidence="3" key="1">
    <citation type="journal article" date="2017" name="Plant J.">
        <title>The pomegranate (Punica granatum L.) genome and the genomics of punicalagin biosynthesis.</title>
        <authorList>
            <person name="Qin G."/>
            <person name="Xu C."/>
            <person name="Ming R."/>
            <person name="Tang H."/>
            <person name="Guyot R."/>
            <person name="Kramer E.M."/>
            <person name="Hu Y."/>
            <person name="Yi X."/>
            <person name="Qi Y."/>
            <person name="Xu X."/>
            <person name="Gao Z."/>
            <person name="Pan H."/>
            <person name="Jian J."/>
            <person name="Tian Y."/>
            <person name="Yue Z."/>
            <person name="Xu Y."/>
        </authorList>
    </citation>
    <scope>NUCLEOTIDE SEQUENCE [LARGE SCALE GENOMIC DNA]</scope>
    <source>
        <strain evidence="3">cv. Dabenzi</strain>
    </source>
</reference>
<organism evidence="2 3">
    <name type="scientific">Punica granatum</name>
    <name type="common">Pomegranate</name>
    <dbReference type="NCBI Taxonomy" id="22663"/>
    <lineage>
        <taxon>Eukaryota</taxon>
        <taxon>Viridiplantae</taxon>
        <taxon>Streptophyta</taxon>
        <taxon>Embryophyta</taxon>
        <taxon>Tracheophyta</taxon>
        <taxon>Spermatophyta</taxon>
        <taxon>Magnoliopsida</taxon>
        <taxon>eudicotyledons</taxon>
        <taxon>Gunneridae</taxon>
        <taxon>Pentapetalae</taxon>
        <taxon>rosids</taxon>
        <taxon>malvids</taxon>
        <taxon>Myrtales</taxon>
        <taxon>Lythraceae</taxon>
        <taxon>Punica</taxon>
    </lineage>
</organism>
<comment type="caution">
    <text evidence="2">The sequence shown here is derived from an EMBL/GenBank/DDBJ whole genome shotgun (WGS) entry which is preliminary data.</text>
</comment>
<evidence type="ECO:0000313" key="2">
    <source>
        <dbReference type="EMBL" id="OWM70698.1"/>
    </source>
</evidence>
<dbReference type="Pfam" id="PF08387">
    <property type="entry name" value="FBD"/>
    <property type="match status" value="1"/>
</dbReference>
<accession>A0A218WE03</accession>
<dbReference type="SMART" id="SM00579">
    <property type="entry name" value="FBD"/>
    <property type="match status" value="1"/>
</dbReference>
<proteinExistence type="predicted"/>
<dbReference type="Proteomes" id="UP000197138">
    <property type="component" value="Unassembled WGS sequence"/>
</dbReference>
<dbReference type="EMBL" id="MTKT01004609">
    <property type="protein sequence ID" value="OWM70698.1"/>
    <property type="molecule type" value="Genomic_DNA"/>
</dbReference>
<dbReference type="InterPro" id="IPR006566">
    <property type="entry name" value="FBD"/>
</dbReference>
<evidence type="ECO:0000313" key="3">
    <source>
        <dbReference type="Proteomes" id="UP000197138"/>
    </source>
</evidence>
<gene>
    <name evidence="2" type="ORF">CDL15_Pgr014371</name>
</gene>
<protein>
    <recommendedName>
        <fullName evidence="1">FBD domain-containing protein</fullName>
    </recommendedName>
</protein>
<dbReference type="AlphaFoldDB" id="A0A218WE03"/>
<evidence type="ECO:0000259" key="1">
    <source>
        <dbReference type="SMART" id="SM00579"/>
    </source>
</evidence>
<dbReference type="PANTHER" id="PTHR31900">
    <property type="entry name" value="F-BOX/RNI SUPERFAMILY PROTEIN-RELATED"/>
    <property type="match status" value="1"/>
</dbReference>
<feature type="domain" description="FBD" evidence="1">
    <location>
        <begin position="272"/>
        <end position="346"/>
    </location>
</feature>
<name>A0A218WE03_PUNGR</name>
<dbReference type="PANTHER" id="PTHR31900:SF34">
    <property type="entry name" value="EMB|CAB62440.1-RELATED"/>
    <property type="match status" value="1"/>
</dbReference>
<sequence length="364" mass="41899">MNEAMTSEKLSFKGSCRRDLSHLNFWIGVAVTKQVKEVRIEILFEQEEPLMLPPEIFRHQTLVVLKLNCYFTLGDYVAINLPRLKALHISLDYRNRHLVERFLLGCPRIVELSIYGKLFLGREAENNVVDELDEVFADLPELEKLEPGPPPPYQEEEEFFLSSPTLRILMIHLVQCSKLNYKIVIDAPALKSLSVWDGVSLPCYSIGEFRSPANSRTSLHMADCLQQFYGARLYGLLIQPSVVTFSGHVLTRFLPSCNLMTGKFQLPGWAPECIMLRLKEIEFKNFRPIVRGEMKLLEYFLDNGKALNRVTINISSRIQSSFAERNAFQMMHRFAKASQSCRLVIREERDQPSNFKAANIIHLD</sequence>